<dbReference type="InterPro" id="IPR029057">
    <property type="entry name" value="PRTase-like"/>
</dbReference>
<keyword evidence="2" id="KW-0808">Transferase</keyword>
<dbReference type="AlphaFoldDB" id="A0A1H3QFI5"/>
<reference evidence="3" key="1">
    <citation type="submission" date="2016-10" db="EMBL/GenBank/DDBJ databases">
        <authorList>
            <person name="Varghese N."/>
            <person name="Submissions S."/>
        </authorList>
    </citation>
    <scope>NUCLEOTIDE SEQUENCE [LARGE SCALE GENOMIC DNA]</scope>
    <source>
        <strain evidence="3">CGMCC 4.3530</strain>
    </source>
</reference>
<dbReference type="GO" id="GO:0016740">
    <property type="term" value="F:transferase activity"/>
    <property type="evidence" value="ECO:0007669"/>
    <property type="project" value="UniProtKB-KW"/>
</dbReference>
<evidence type="ECO:0000313" key="3">
    <source>
        <dbReference type="Proteomes" id="UP000199529"/>
    </source>
</evidence>
<dbReference type="STRING" id="418495.SAMN05216215_104731"/>
<feature type="domain" description="Phosphoribosyltransferase" evidence="1">
    <location>
        <begin position="8"/>
        <end position="177"/>
    </location>
</feature>
<dbReference type="Gene3D" id="3.40.50.2020">
    <property type="match status" value="1"/>
</dbReference>
<sequence>MPFENRRDAGRRLAGQLLHLREADAVVLGLPRGGVPVAYEVARALRAPLDVIVVRKLGVPTHPELGMGAIGEGEVRIINDEVLWKTGVSATELDEVERRERVELDRRAKLFRVDRRRVDVVGRTAIVVDDGIATGSTAHAACRVAREQGAARVVLAVPVAPPHALERLEEVTDEQVCLETPGWFMAIGQWYRDFAQTSDAEVVELLHETDRPRDGGTTDDR</sequence>
<dbReference type="SUPFAM" id="SSF53271">
    <property type="entry name" value="PRTase-like"/>
    <property type="match status" value="1"/>
</dbReference>
<gene>
    <name evidence="2" type="ORF">SAMN05216215_104731</name>
</gene>
<dbReference type="Proteomes" id="UP000199529">
    <property type="component" value="Unassembled WGS sequence"/>
</dbReference>
<name>A0A1H3QFI5_9PSEU</name>
<organism evidence="2 3">
    <name type="scientific">Saccharopolyspora shandongensis</name>
    <dbReference type="NCBI Taxonomy" id="418495"/>
    <lineage>
        <taxon>Bacteria</taxon>
        <taxon>Bacillati</taxon>
        <taxon>Actinomycetota</taxon>
        <taxon>Actinomycetes</taxon>
        <taxon>Pseudonocardiales</taxon>
        <taxon>Pseudonocardiaceae</taxon>
        <taxon>Saccharopolyspora</taxon>
    </lineage>
</organism>
<keyword evidence="3" id="KW-1185">Reference proteome</keyword>
<evidence type="ECO:0000259" key="1">
    <source>
        <dbReference type="Pfam" id="PF00156"/>
    </source>
</evidence>
<dbReference type="RefSeq" id="WP_245761587.1">
    <property type="nucleotide sequence ID" value="NZ_FNOK01000047.1"/>
</dbReference>
<dbReference type="Pfam" id="PF00156">
    <property type="entry name" value="Pribosyltran"/>
    <property type="match status" value="1"/>
</dbReference>
<protein>
    <submittedName>
        <fullName evidence="2">Putative phosphoribosyl transferase</fullName>
    </submittedName>
</protein>
<accession>A0A1H3QFI5</accession>
<dbReference type="CDD" id="cd06223">
    <property type="entry name" value="PRTases_typeI"/>
    <property type="match status" value="1"/>
</dbReference>
<evidence type="ECO:0000313" key="2">
    <source>
        <dbReference type="EMBL" id="SDZ11808.1"/>
    </source>
</evidence>
<proteinExistence type="predicted"/>
<dbReference type="EMBL" id="FNOK01000047">
    <property type="protein sequence ID" value="SDZ11808.1"/>
    <property type="molecule type" value="Genomic_DNA"/>
</dbReference>
<dbReference type="Gene3D" id="3.30.1310.20">
    <property type="entry name" value="PRTase-like"/>
    <property type="match status" value="1"/>
</dbReference>
<dbReference type="InterPro" id="IPR000836">
    <property type="entry name" value="PRTase_dom"/>
</dbReference>